<keyword evidence="3" id="KW-0732">Signal</keyword>
<dbReference type="PANTHER" id="PTHR43649:SF12">
    <property type="entry name" value="DIACETYLCHITOBIOSE BINDING PROTEIN DASA"/>
    <property type="match status" value="1"/>
</dbReference>
<protein>
    <submittedName>
        <fullName evidence="4">Putative aldouronate transport system substrate-binding protein</fullName>
    </submittedName>
</protein>
<dbReference type="Proteomes" id="UP000190395">
    <property type="component" value="Unassembled WGS sequence"/>
</dbReference>
<organism evidence="4 5">
    <name type="scientific">Treponema berlinense</name>
    <dbReference type="NCBI Taxonomy" id="225004"/>
    <lineage>
        <taxon>Bacteria</taxon>
        <taxon>Pseudomonadati</taxon>
        <taxon>Spirochaetota</taxon>
        <taxon>Spirochaetia</taxon>
        <taxon>Spirochaetales</taxon>
        <taxon>Treponemataceae</taxon>
        <taxon>Treponema</taxon>
    </lineage>
</organism>
<dbReference type="EMBL" id="FUXC01000004">
    <property type="protein sequence ID" value="SJZ70292.1"/>
    <property type="molecule type" value="Genomic_DNA"/>
</dbReference>
<sequence length="518" mass="58582">MKCKISAVFAALFLAVILTSCGSKGKNIVPVELWYGATFSEAGEPPADWEVFNIIRRKLNIELKISAVPASSAEAEKKITAAAEAGRLPDIFVVGGTVLPKLMKKECLSYVDDMYELMPTRTSQMYDVKERKSYGYKGKHYALSQPGSVVKNEGILIRKDWLDKLGLEIPVTLDDYMNVMKAFTYNDPDGNGKNDTYGYGAYLEIKKNSEGLGVKFDPIFGAFGVEGTFDFNKDTAGLNIYKDSYFDAVNFVRQMVSEKVIDPNWVVYKKDDFRNAWKSGRFGIMREQNAAFALENNYAPFDERFPDGEWIVIEPPTGPSGVKSVGIYTDQGHRIYAISKNAREKGKIEAIARLLEWMSSDEGYYLLGFGEEGVNYRRDENGKITTEGLADPSKAYTQKSFARYLQLRNLIFYNSEVELESRYPTWVSRNGKKMSAYAVLKDMQSQDWTPALGSEGLPAPSAEVKKYYEQGVMDFVTGKRVLIEENWQQWLNGFTRIGGIDWERKCKNYVESNNLLTE</sequence>
<dbReference type="GO" id="GO:0042597">
    <property type="term" value="C:periplasmic space"/>
    <property type="evidence" value="ECO:0007669"/>
    <property type="project" value="UniProtKB-SubCell"/>
</dbReference>
<proteinExistence type="inferred from homology"/>
<dbReference type="PANTHER" id="PTHR43649">
    <property type="entry name" value="ARABINOSE-BINDING PROTEIN-RELATED"/>
    <property type="match status" value="1"/>
</dbReference>
<dbReference type="AlphaFoldDB" id="A0A1T4MTH4"/>
<dbReference type="InterPro" id="IPR006059">
    <property type="entry name" value="SBP"/>
</dbReference>
<evidence type="ECO:0000313" key="5">
    <source>
        <dbReference type="Proteomes" id="UP000190395"/>
    </source>
</evidence>
<reference evidence="4 5" key="1">
    <citation type="submission" date="2017-02" db="EMBL/GenBank/DDBJ databases">
        <authorList>
            <person name="Peterson S.W."/>
        </authorList>
    </citation>
    <scope>NUCLEOTIDE SEQUENCE [LARGE SCALE GENOMIC DNA]</scope>
    <source>
        <strain evidence="4 5">ATCC BAA-909</strain>
    </source>
</reference>
<comment type="subcellular location">
    <subcellularLocation>
        <location evidence="1">Periplasm</location>
    </subcellularLocation>
</comment>
<dbReference type="STRING" id="225004.SAMN02745152_01002"/>
<dbReference type="PROSITE" id="PS51257">
    <property type="entry name" value="PROKAR_LIPOPROTEIN"/>
    <property type="match status" value="1"/>
</dbReference>
<dbReference type="SUPFAM" id="SSF53850">
    <property type="entry name" value="Periplasmic binding protein-like II"/>
    <property type="match status" value="1"/>
</dbReference>
<accession>A0A1T4MTH4</accession>
<dbReference type="Pfam" id="PF13416">
    <property type="entry name" value="SBP_bac_8"/>
    <property type="match status" value="1"/>
</dbReference>
<feature type="chain" id="PRO_5012120254" evidence="3">
    <location>
        <begin position="26"/>
        <end position="518"/>
    </location>
</feature>
<dbReference type="InterPro" id="IPR050490">
    <property type="entry name" value="Bact_solute-bd_prot1"/>
</dbReference>
<keyword evidence="5" id="KW-1185">Reference proteome</keyword>
<evidence type="ECO:0000256" key="2">
    <source>
        <dbReference type="ARBA" id="ARBA00008520"/>
    </source>
</evidence>
<evidence type="ECO:0000256" key="3">
    <source>
        <dbReference type="SAM" id="SignalP"/>
    </source>
</evidence>
<name>A0A1T4MTH4_9SPIR</name>
<dbReference type="RefSeq" id="WP_078930753.1">
    <property type="nucleotide sequence ID" value="NZ_FUXC01000004.1"/>
</dbReference>
<dbReference type="OrthoDB" id="9787283at2"/>
<gene>
    <name evidence="4" type="ORF">SAMN02745152_01002</name>
</gene>
<dbReference type="GeneID" id="303367255"/>
<feature type="signal peptide" evidence="3">
    <location>
        <begin position="1"/>
        <end position="25"/>
    </location>
</feature>
<evidence type="ECO:0000256" key="1">
    <source>
        <dbReference type="ARBA" id="ARBA00004418"/>
    </source>
</evidence>
<dbReference type="Gene3D" id="3.40.190.10">
    <property type="entry name" value="Periplasmic binding protein-like II"/>
    <property type="match status" value="2"/>
</dbReference>
<comment type="similarity">
    <text evidence="2">Belongs to the bacterial solute-binding protein 1 family.</text>
</comment>
<evidence type="ECO:0000313" key="4">
    <source>
        <dbReference type="EMBL" id="SJZ70292.1"/>
    </source>
</evidence>